<dbReference type="SUPFAM" id="SSF51905">
    <property type="entry name" value="FAD/NAD(P)-binding domain"/>
    <property type="match status" value="1"/>
</dbReference>
<name>A0ABP7FW59_9ACTN</name>
<evidence type="ECO:0000313" key="3">
    <source>
        <dbReference type="Proteomes" id="UP001500908"/>
    </source>
</evidence>
<protein>
    <submittedName>
        <fullName evidence="2">Alanine-phosphoribitol ligase</fullName>
    </submittedName>
</protein>
<keyword evidence="2" id="KW-0436">Ligase</keyword>
<dbReference type="Gene3D" id="3.30.9.40">
    <property type="match status" value="1"/>
</dbReference>
<dbReference type="Proteomes" id="UP001500908">
    <property type="component" value="Unassembled WGS sequence"/>
</dbReference>
<sequence length="395" mass="42850">MKVAIVGAGQSGLMLAHELLDAEVEVELFTNQYPGELRFGNAEITQVMFPSTLEAEQQVGLDHWSDRAPRFGTASLSARPPQADPVGFVGALPGQGTAVDPREKMAAWLESFDQRGGRVHIHAVTVSELDWYVTAGRYDLIIIAVGSGELGALFPLDAGQEQAAHPRAICQVYLEGVRPGEADLQVVTTPYGEIFQVPILTGHGPAHSVFLSARLDGPLDCRPDQGRRVDAHAELMARLRQFTPDLYEQCAAAELVDSGAAILTRTKPARRRPVGYLPSGGVVLGMGDTVRPLCPTTGQGWAGSTRAALTYRDHILAQAKDGGPFDVDFMIRACTDYDTHFVQPASAFVHMIESFWSGQLSEEEQQRFHQAVADPEAANAWFTAWDNPSLFVSAD</sequence>
<accession>A0ABP7FW59</accession>
<organism evidence="2 3">
    <name type="scientific">Salinactinospora qingdaonensis</name>
    <dbReference type="NCBI Taxonomy" id="702744"/>
    <lineage>
        <taxon>Bacteria</taxon>
        <taxon>Bacillati</taxon>
        <taxon>Actinomycetota</taxon>
        <taxon>Actinomycetes</taxon>
        <taxon>Streptosporangiales</taxon>
        <taxon>Nocardiopsidaceae</taxon>
        <taxon>Salinactinospora</taxon>
    </lineage>
</organism>
<evidence type="ECO:0000313" key="2">
    <source>
        <dbReference type="EMBL" id="GAA3747654.1"/>
    </source>
</evidence>
<evidence type="ECO:0000259" key="1">
    <source>
        <dbReference type="Pfam" id="PF17885"/>
    </source>
</evidence>
<dbReference type="EMBL" id="BAABDD010000012">
    <property type="protein sequence ID" value="GAA3747654.1"/>
    <property type="molecule type" value="Genomic_DNA"/>
</dbReference>
<dbReference type="Pfam" id="PF17885">
    <property type="entry name" value="Smoa_sbd"/>
    <property type="match status" value="1"/>
</dbReference>
<comment type="caution">
    <text evidence="2">The sequence shown here is derived from an EMBL/GenBank/DDBJ whole genome shotgun (WGS) entry which is preliminary data.</text>
</comment>
<dbReference type="RefSeq" id="WP_344971927.1">
    <property type="nucleotide sequence ID" value="NZ_BAABDD010000012.1"/>
</dbReference>
<dbReference type="InterPro" id="IPR041654">
    <property type="entry name" value="StyA_sbd"/>
</dbReference>
<gene>
    <name evidence="2" type="ORF">GCM10022402_28750</name>
</gene>
<keyword evidence="3" id="KW-1185">Reference proteome</keyword>
<reference evidence="3" key="1">
    <citation type="journal article" date="2019" name="Int. J. Syst. Evol. Microbiol.">
        <title>The Global Catalogue of Microorganisms (GCM) 10K type strain sequencing project: providing services to taxonomists for standard genome sequencing and annotation.</title>
        <authorList>
            <consortium name="The Broad Institute Genomics Platform"/>
            <consortium name="The Broad Institute Genome Sequencing Center for Infectious Disease"/>
            <person name="Wu L."/>
            <person name="Ma J."/>
        </authorList>
    </citation>
    <scope>NUCLEOTIDE SEQUENCE [LARGE SCALE GENOMIC DNA]</scope>
    <source>
        <strain evidence="3">JCM 17137</strain>
    </source>
</reference>
<dbReference type="Gene3D" id="3.50.50.60">
    <property type="entry name" value="FAD/NAD(P)-binding domain"/>
    <property type="match status" value="2"/>
</dbReference>
<feature type="domain" description="Styrene monooxygenase StyA putative substrate binding" evidence="1">
    <location>
        <begin position="146"/>
        <end position="248"/>
    </location>
</feature>
<proteinExistence type="predicted"/>
<dbReference type="GO" id="GO:0016874">
    <property type="term" value="F:ligase activity"/>
    <property type="evidence" value="ECO:0007669"/>
    <property type="project" value="UniProtKB-KW"/>
</dbReference>
<dbReference type="InterPro" id="IPR036188">
    <property type="entry name" value="FAD/NAD-bd_sf"/>
</dbReference>